<evidence type="ECO:0000256" key="4">
    <source>
        <dbReference type="ARBA" id="ARBA00022821"/>
    </source>
</evidence>
<sequence length="86" mass="9617">MATKNFLSQLLSLLMVVMLIFMPMISGKPWKLCEPQGPCVSEKACNEHCASLNYHKGAICLPRGDTSFCCCKTDPVELHGRPVFHY</sequence>
<feature type="signal peptide" evidence="6">
    <location>
        <begin position="1"/>
        <end position="27"/>
    </location>
</feature>
<proteinExistence type="inferred from homology"/>
<keyword evidence="6" id="KW-0732">Signal</keyword>
<keyword evidence="4" id="KW-0611">Plant defense</keyword>
<dbReference type="Proteomes" id="UP000030689">
    <property type="component" value="Unassembled WGS sequence"/>
</dbReference>
<keyword evidence="2" id="KW-0929">Antimicrobial</keyword>
<evidence type="ECO:0000256" key="3">
    <source>
        <dbReference type="ARBA" id="ARBA00022577"/>
    </source>
</evidence>
<evidence type="ECO:0000313" key="8">
    <source>
        <dbReference type="Proteomes" id="UP000030689"/>
    </source>
</evidence>
<dbReference type="GO" id="GO:0031640">
    <property type="term" value="P:killing of cells of another organism"/>
    <property type="evidence" value="ECO:0007669"/>
    <property type="project" value="UniProtKB-KW"/>
</dbReference>
<keyword evidence="5" id="KW-1015">Disulfide bond</keyword>
<dbReference type="KEGG" id="eus:EUTSA_v10003300mg"/>
<keyword evidence="3" id="KW-0295">Fungicide</keyword>
<evidence type="ECO:0000256" key="2">
    <source>
        <dbReference type="ARBA" id="ARBA00022529"/>
    </source>
</evidence>
<dbReference type="Pfam" id="PF25052">
    <property type="entry name" value="AtDEF-like"/>
    <property type="match status" value="1"/>
</dbReference>
<evidence type="ECO:0000256" key="6">
    <source>
        <dbReference type="SAM" id="SignalP"/>
    </source>
</evidence>
<gene>
    <name evidence="7" type="ORF">EUTSA_v10003300mg</name>
</gene>
<dbReference type="Gramene" id="ESQ44641">
    <property type="protein sequence ID" value="ESQ44641"/>
    <property type="gene ID" value="EUTSA_v10003300mg"/>
</dbReference>
<comment type="similarity">
    <text evidence="1">Belongs to the DEFL family.</text>
</comment>
<dbReference type="OMA" id="CTAHCES"/>
<accession>V4NEY1</accession>
<dbReference type="AlphaFoldDB" id="V4NEY1"/>
<evidence type="ECO:0008006" key="9">
    <source>
        <dbReference type="Google" id="ProtNLM"/>
    </source>
</evidence>
<protein>
    <recommendedName>
        <fullName evidence="9">Knottin scorpion toxin-like domain-containing protein</fullName>
    </recommendedName>
</protein>
<evidence type="ECO:0000256" key="5">
    <source>
        <dbReference type="ARBA" id="ARBA00023157"/>
    </source>
</evidence>
<dbReference type="EMBL" id="KI517441">
    <property type="protein sequence ID" value="ESQ44641.1"/>
    <property type="molecule type" value="Genomic_DNA"/>
</dbReference>
<dbReference type="InterPro" id="IPR010851">
    <property type="entry name" value="DEFL"/>
</dbReference>
<feature type="chain" id="PRO_5004723496" description="Knottin scorpion toxin-like domain-containing protein" evidence="6">
    <location>
        <begin position="28"/>
        <end position="86"/>
    </location>
</feature>
<evidence type="ECO:0000256" key="1">
    <source>
        <dbReference type="ARBA" id="ARBA00006722"/>
    </source>
</evidence>
<evidence type="ECO:0000313" key="7">
    <source>
        <dbReference type="EMBL" id="ESQ44641.1"/>
    </source>
</evidence>
<keyword evidence="8" id="KW-1185">Reference proteome</keyword>
<dbReference type="GO" id="GO:0050832">
    <property type="term" value="P:defense response to fungus"/>
    <property type="evidence" value="ECO:0007669"/>
    <property type="project" value="UniProtKB-KW"/>
</dbReference>
<reference evidence="7 8" key="1">
    <citation type="journal article" date="2013" name="Front. Plant Sci.">
        <title>The Reference Genome of the Halophytic Plant Eutrema salsugineum.</title>
        <authorList>
            <person name="Yang R."/>
            <person name="Jarvis D.E."/>
            <person name="Chen H."/>
            <person name="Beilstein M.A."/>
            <person name="Grimwood J."/>
            <person name="Jenkins J."/>
            <person name="Shu S."/>
            <person name="Prochnik S."/>
            <person name="Xin M."/>
            <person name="Ma C."/>
            <person name="Schmutz J."/>
            <person name="Wing R.A."/>
            <person name="Mitchell-Olds T."/>
            <person name="Schumaker K.S."/>
            <person name="Wang X."/>
        </authorList>
    </citation>
    <scope>NUCLEOTIDE SEQUENCE [LARGE SCALE GENOMIC DNA]</scope>
</reference>
<name>V4NEY1_EUTSA</name>
<organism evidence="7 8">
    <name type="scientific">Eutrema salsugineum</name>
    <name type="common">Saltwater cress</name>
    <name type="synonym">Sisymbrium salsugineum</name>
    <dbReference type="NCBI Taxonomy" id="72664"/>
    <lineage>
        <taxon>Eukaryota</taxon>
        <taxon>Viridiplantae</taxon>
        <taxon>Streptophyta</taxon>
        <taxon>Embryophyta</taxon>
        <taxon>Tracheophyta</taxon>
        <taxon>Spermatophyta</taxon>
        <taxon>Magnoliopsida</taxon>
        <taxon>eudicotyledons</taxon>
        <taxon>Gunneridae</taxon>
        <taxon>Pentapetalae</taxon>
        <taxon>rosids</taxon>
        <taxon>malvids</taxon>
        <taxon>Brassicales</taxon>
        <taxon>Brassicaceae</taxon>
        <taxon>Eutremeae</taxon>
        <taxon>Eutrema</taxon>
    </lineage>
</organism>